<dbReference type="GO" id="GO:0006287">
    <property type="term" value="P:base-excision repair, gap-filling"/>
    <property type="evidence" value="ECO:0007669"/>
    <property type="project" value="TreeGrafter"/>
</dbReference>
<dbReference type="GO" id="GO:0045004">
    <property type="term" value="P:DNA replication proofreading"/>
    <property type="evidence" value="ECO:0007669"/>
    <property type="project" value="TreeGrafter"/>
</dbReference>
<dbReference type="EMBL" id="JANEYF010000654">
    <property type="protein sequence ID" value="KAJ8968758.1"/>
    <property type="molecule type" value="Genomic_DNA"/>
</dbReference>
<gene>
    <name evidence="12" type="ORF">NQ314_002131</name>
</gene>
<dbReference type="Gene3D" id="1.10.132.60">
    <property type="entry name" value="DNA polymerase family B, C-terminal domain"/>
    <property type="match status" value="1"/>
</dbReference>
<evidence type="ECO:0000256" key="4">
    <source>
        <dbReference type="ARBA" id="ARBA00022679"/>
    </source>
</evidence>
<dbReference type="Proteomes" id="UP001162156">
    <property type="component" value="Unassembled WGS sequence"/>
</dbReference>
<evidence type="ECO:0000256" key="9">
    <source>
        <dbReference type="ARBA" id="ARBA00049244"/>
    </source>
</evidence>
<reference evidence="12" key="1">
    <citation type="journal article" date="2023" name="Insect Mol. Biol.">
        <title>Genome sequencing provides insights into the evolution of gene families encoding plant cell wall-degrading enzymes in longhorned beetles.</title>
        <authorList>
            <person name="Shin N.R."/>
            <person name="Okamura Y."/>
            <person name="Kirsch R."/>
            <person name="Pauchet Y."/>
        </authorList>
    </citation>
    <scope>NUCLEOTIDE SEQUENCE</scope>
    <source>
        <strain evidence="12">RBIC_L_NR</strain>
    </source>
</reference>
<evidence type="ECO:0000256" key="5">
    <source>
        <dbReference type="ARBA" id="ARBA00022695"/>
    </source>
</evidence>
<organism evidence="12 13">
    <name type="scientific">Rhamnusium bicolor</name>
    <dbReference type="NCBI Taxonomy" id="1586634"/>
    <lineage>
        <taxon>Eukaryota</taxon>
        <taxon>Metazoa</taxon>
        <taxon>Ecdysozoa</taxon>
        <taxon>Arthropoda</taxon>
        <taxon>Hexapoda</taxon>
        <taxon>Insecta</taxon>
        <taxon>Pterygota</taxon>
        <taxon>Neoptera</taxon>
        <taxon>Endopterygota</taxon>
        <taxon>Coleoptera</taxon>
        <taxon>Polyphaga</taxon>
        <taxon>Cucujiformia</taxon>
        <taxon>Chrysomeloidea</taxon>
        <taxon>Cerambycidae</taxon>
        <taxon>Lepturinae</taxon>
        <taxon>Rhagiini</taxon>
        <taxon>Rhamnusium</taxon>
    </lineage>
</organism>
<comment type="subcellular location">
    <subcellularLocation>
        <location evidence="1">Nucleus</location>
    </subcellularLocation>
</comment>
<feature type="domain" description="C4-type zinc-finger of DNA polymerase delta" evidence="11">
    <location>
        <begin position="204"/>
        <end position="277"/>
    </location>
</feature>
<dbReference type="Pfam" id="PF00136">
    <property type="entry name" value="DNA_pol_B"/>
    <property type="match status" value="1"/>
</dbReference>
<keyword evidence="3" id="KW-0004">4Fe-4S</keyword>
<keyword evidence="8" id="KW-0539">Nucleus</keyword>
<evidence type="ECO:0000256" key="7">
    <source>
        <dbReference type="ARBA" id="ARBA00022932"/>
    </source>
</evidence>
<keyword evidence="5" id="KW-0548">Nucleotidyltransferase</keyword>
<evidence type="ECO:0000256" key="8">
    <source>
        <dbReference type="ARBA" id="ARBA00023242"/>
    </source>
</evidence>
<dbReference type="GO" id="GO:0003677">
    <property type="term" value="F:DNA binding"/>
    <property type="evidence" value="ECO:0007669"/>
    <property type="project" value="InterPro"/>
</dbReference>
<keyword evidence="3" id="KW-0408">Iron</keyword>
<dbReference type="GO" id="GO:0008296">
    <property type="term" value="F:3'-5'-DNA exonuclease activity"/>
    <property type="evidence" value="ECO:0007669"/>
    <property type="project" value="TreeGrafter"/>
</dbReference>
<dbReference type="InterPro" id="IPR006134">
    <property type="entry name" value="DNA-dir_DNA_pol_B_multi_dom"/>
</dbReference>
<dbReference type="GO" id="GO:0043625">
    <property type="term" value="C:delta DNA polymerase complex"/>
    <property type="evidence" value="ECO:0007669"/>
    <property type="project" value="TreeGrafter"/>
</dbReference>
<name>A0AAV8ZQF9_9CUCU</name>
<evidence type="ECO:0000313" key="13">
    <source>
        <dbReference type="Proteomes" id="UP001162156"/>
    </source>
</evidence>
<dbReference type="InterPro" id="IPR043502">
    <property type="entry name" value="DNA/RNA_pol_sf"/>
</dbReference>
<feature type="domain" description="DNA-directed DNA polymerase family B multifunctional" evidence="10">
    <location>
        <begin position="1"/>
        <end position="166"/>
    </location>
</feature>
<keyword evidence="4" id="KW-0808">Transferase</keyword>
<evidence type="ECO:0000256" key="6">
    <source>
        <dbReference type="ARBA" id="ARBA00022771"/>
    </source>
</evidence>
<evidence type="ECO:0000256" key="1">
    <source>
        <dbReference type="ARBA" id="ARBA00004123"/>
    </source>
</evidence>
<evidence type="ECO:0000259" key="10">
    <source>
        <dbReference type="Pfam" id="PF00136"/>
    </source>
</evidence>
<dbReference type="Pfam" id="PF14260">
    <property type="entry name" value="zf-C4pol"/>
    <property type="match status" value="1"/>
</dbReference>
<dbReference type="GO" id="GO:0003887">
    <property type="term" value="F:DNA-directed DNA polymerase activity"/>
    <property type="evidence" value="ECO:0007669"/>
    <property type="project" value="UniProtKB-KW"/>
</dbReference>
<keyword evidence="3" id="KW-0411">Iron-sulfur</keyword>
<accession>A0AAV8ZQF9</accession>
<keyword evidence="6" id="KW-0863">Zinc-finger</keyword>
<dbReference type="InterPro" id="IPR025687">
    <property type="entry name" value="Znf-C4pol"/>
</dbReference>
<sequence length="304" mass="34541">MDCKGIETVRRDNCTLVVDVINTCLQKLLINRYDNIMSYRAVLKIFVTFRDPDGAVSYTKQVISDLLQNNVDISQLVITKELTKSDYAAKQAHVELSKKIAKRDPGNAPKLGDRVPYVITAGTKNSKAFEKAEDPIYVLENNIPIDCKYYLENQLSKPLLRIFQPILGDNAESILLRGEHTRSRTMVTSKVGALAAFTQKKEVCLGCKSVLPKGYEKEAVCAYCKPKEAALYQQELCHNRMLEDRFASLFTECQRCQGSLFEEILCTSRDCPIFYIRKKVQMELEITKSKLTRFGDPVIIEETD</sequence>
<dbReference type="PANTHER" id="PTHR10322:SF23">
    <property type="entry name" value="DNA POLYMERASE DELTA CATALYTIC SUBUNIT"/>
    <property type="match status" value="1"/>
</dbReference>
<comment type="caution">
    <text evidence="12">The sequence shown here is derived from an EMBL/GenBank/DDBJ whole genome shotgun (WGS) entry which is preliminary data.</text>
</comment>
<dbReference type="InterPro" id="IPR050240">
    <property type="entry name" value="DNA_pol_type-B"/>
</dbReference>
<dbReference type="GO" id="GO:0000166">
    <property type="term" value="F:nucleotide binding"/>
    <property type="evidence" value="ECO:0007669"/>
    <property type="project" value="InterPro"/>
</dbReference>
<evidence type="ECO:0000313" key="12">
    <source>
        <dbReference type="EMBL" id="KAJ8968758.1"/>
    </source>
</evidence>
<dbReference type="SUPFAM" id="SSF56672">
    <property type="entry name" value="DNA/RNA polymerases"/>
    <property type="match status" value="1"/>
</dbReference>
<keyword evidence="6" id="KW-0862">Zinc</keyword>
<dbReference type="GO" id="GO:0051539">
    <property type="term" value="F:4 iron, 4 sulfur cluster binding"/>
    <property type="evidence" value="ECO:0007669"/>
    <property type="project" value="UniProtKB-KW"/>
</dbReference>
<dbReference type="AlphaFoldDB" id="A0AAV8ZQF9"/>
<dbReference type="GO" id="GO:0006297">
    <property type="term" value="P:nucleotide-excision repair, DNA gap filling"/>
    <property type="evidence" value="ECO:0007669"/>
    <property type="project" value="TreeGrafter"/>
</dbReference>
<dbReference type="GO" id="GO:0008270">
    <property type="term" value="F:zinc ion binding"/>
    <property type="evidence" value="ECO:0007669"/>
    <property type="project" value="UniProtKB-KW"/>
</dbReference>
<keyword evidence="13" id="KW-1185">Reference proteome</keyword>
<evidence type="ECO:0000256" key="3">
    <source>
        <dbReference type="ARBA" id="ARBA00022485"/>
    </source>
</evidence>
<dbReference type="PANTHER" id="PTHR10322">
    <property type="entry name" value="DNA POLYMERASE CATALYTIC SUBUNIT"/>
    <property type="match status" value="1"/>
</dbReference>
<comment type="catalytic activity">
    <reaction evidence="9">
        <text>DNA(n) + a 2'-deoxyribonucleoside 5'-triphosphate = DNA(n+1) + diphosphate</text>
        <dbReference type="Rhea" id="RHEA:22508"/>
        <dbReference type="Rhea" id="RHEA-COMP:17339"/>
        <dbReference type="Rhea" id="RHEA-COMP:17340"/>
        <dbReference type="ChEBI" id="CHEBI:33019"/>
        <dbReference type="ChEBI" id="CHEBI:61560"/>
        <dbReference type="ChEBI" id="CHEBI:173112"/>
        <dbReference type="EC" id="2.7.7.7"/>
    </reaction>
</comment>
<keyword evidence="7" id="KW-0239">DNA-directed DNA polymerase</keyword>
<dbReference type="InterPro" id="IPR042087">
    <property type="entry name" value="DNA_pol_B_thumb"/>
</dbReference>
<evidence type="ECO:0000259" key="11">
    <source>
        <dbReference type="Pfam" id="PF14260"/>
    </source>
</evidence>
<dbReference type="EC" id="2.7.7.7" evidence="2"/>
<evidence type="ECO:0000256" key="2">
    <source>
        <dbReference type="ARBA" id="ARBA00012417"/>
    </source>
</evidence>
<proteinExistence type="predicted"/>
<protein>
    <recommendedName>
        <fullName evidence="2">DNA-directed DNA polymerase</fullName>
        <ecNumber evidence="2">2.7.7.7</ecNumber>
    </recommendedName>
</protein>
<keyword evidence="6" id="KW-0479">Metal-binding</keyword>